<keyword evidence="5 6" id="KW-0472">Membrane</keyword>
<organism evidence="8">
    <name type="scientific">Candidatus Methanophagaceae archaeon ANME-1 ERB6</name>
    <dbReference type="NCBI Taxonomy" id="2759912"/>
    <lineage>
        <taxon>Archaea</taxon>
        <taxon>Methanobacteriati</taxon>
        <taxon>Methanobacteriota</taxon>
        <taxon>Stenosarchaea group</taxon>
        <taxon>Methanomicrobia</taxon>
        <taxon>Candidatus Methanophagales</taxon>
        <taxon>Candidatus Methanophagaceae</taxon>
    </lineage>
</organism>
<feature type="transmembrane region" description="Helical" evidence="6">
    <location>
        <begin position="120"/>
        <end position="153"/>
    </location>
</feature>
<dbReference type="GO" id="GO:0005886">
    <property type="term" value="C:plasma membrane"/>
    <property type="evidence" value="ECO:0007669"/>
    <property type="project" value="UniProtKB-SubCell"/>
</dbReference>
<comment type="subcellular location">
    <subcellularLocation>
        <location evidence="1">Cell membrane</location>
        <topology evidence="1">Multi-pass membrane protein</topology>
    </subcellularLocation>
</comment>
<dbReference type="InterPro" id="IPR013525">
    <property type="entry name" value="ABC2_TM"/>
</dbReference>
<feature type="transmembrane region" description="Helical" evidence="6">
    <location>
        <begin position="173"/>
        <end position="195"/>
    </location>
</feature>
<evidence type="ECO:0000256" key="5">
    <source>
        <dbReference type="ARBA" id="ARBA00023136"/>
    </source>
</evidence>
<feature type="transmembrane region" description="Helical" evidence="6">
    <location>
        <begin position="44"/>
        <end position="68"/>
    </location>
</feature>
<reference evidence="8" key="1">
    <citation type="submission" date="2020-06" db="EMBL/GenBank/DDBJ databases">
        <title>Unique genomic features of the anaerobic methanotrophic archaea.</title>
        <authorList>
            <person name="Chadwick G.L."/>
            <person name="Skennerton C.T."/>
            <person name="Laso-Perez R."/>
            <person name="Leu A.O."/>
            <person name="Speth D.R."/>
            <person name="Yu H."/>
            <person name="Morgan-Lang C."/>
            <person name="Hatzenpichler R."/>
            <person name="Goudeau D."/>
            <person name="Malmstrom R."/>
            <person name="Brazelton W.J."/>
            <person name="Woyke T."/>
            <person name="Hallam S.J."/>
            <person name="Tyson G.W."/>
            <person name="Wegener G."/>
            <person name="Boetius A."/>
            <person name="Orphan V."/>
        </authorList>
    </citation>
    <scope>NUCLEOTIDE SEQUENCE</scope>
</reference>
<feature type="domain" description="ABC-2 type transporter transmembrane" evidence="7">
    <location>
        <begin position="1"/>
        <end position="191"/>
    </location>
</feature>
<gene>
    <name evidence="8" type="ORF">DOLIJACH_00001</name>
</gene>
<feature type="transmembrane region" description="Helical" evidence="6">
    <location>
        <begin position="80"/>
        <end position="108"/>
    </location>
</feature>
<dbReference type="PANTHER" id="PTHR30294">
    <property type="entry name" value="MEMBRANE COMPONENT OF ABC TRANSPORTER YHHJ-RELATED"/>
    <property type="match status" value="1"/>
</dbReference>
<evidence type="ECO:0000256" key="6">
    <source>
        <dbReference type="SAM" id="Phobius"/>
    </source>
</evidence>
<evidence type="ECO:0000256" key="1">
    <source>
        <dbReference type="ARBA" id="ARBA00004651"/>
    </source>
</evidence>
<keyword evidence="4 6" id="KW-1133">Transmembrane helix</keyword>
<evidence type="ECO:0000256" key="4">
    <source>
        <dbReference type="ARBA" id="ARBA00022989"/>
    </source>
</evidence>
<dbReference type="GO" id="GO:0140359">
    <property type="term" value="F:ABC-type transporter activity"/>
    <property type="evidence" value="ECO:0007669"/>
    <property type="project" value="InterPro"/>
</dbReference>
<keyword evidence="2" id="KW-1003">Cell membrane</keyword>
<protein>
    <recommendedName>
        <fullName evidence="7">ABC-2 type transporter transmembrane domain-containing protein</fullName>
    </recommendedName>
</protein>
<accession>A0A7G9YXY2</accession>
<dbReference type="Pfam" id="PF12698">
    <property type="entry name" value="ABC2_membrane_3"/>
    <property type="match status" value="1"/>
</dbReference>
<evidence type="ECO:0000256" key="3">
    <source>
        <dbReference type="ARBA" id="ARBA00022692"/>
    </source>
</evidence>
<evidence type="ECO:0000256" key="2">
    <source>
        <dbReference type="ARBA" id="ARBA00022475"/>
    </source>
</evidence>
<evidence type="ECO:0000259" key="7">
    <source>
        <dbReference type="Pfam" id="PF12698"/>
    </source>
</evidence>
<dbReference type="PANTHER" id="PTHR30294:SF29">
    <property type="entry name" value="MULTIDRUG ABC TRANSPORTER PERMEASE YBHS-RELATED"/>
    <property type="match status" value="1"/>
</dbReference>
<sequence length="218" mass="24114">MLLIFGIMTSSGYLMQGIVEEKESRTGELLLSSISADQLLKGKILGYGSVGLLQMGIWILVSLIMIFNSPLAGLFVGIEITWVFALAILYFILGYFLFAVSIACAASISTSTREAQQTSMIFTMFAIVPLMFAQFIMMAPNSIVAKVLTYFPYTSPFITMMRLPLVEIPFHEIALSIAILIISVGLVTKLSAKIFRMGMLMYGKRASLRDIMGFLKEK</sequence>
<dbReference type="AlphaFoldDB" id="A0A7G9YXY2"/>
<dbReference type="EMBL" id="MT631524">
    <property type="protein sequence ID" value="QNO52866.1"/>
    <property type="molecule type" value="Genomic_DNA"/>
</dbReference>
<keyword evidence="3 6" id="KW-0812">Transmembrane</keyword>
<name>A0A7G9YXY2_9EURY</name>
<evidence type="ECO:0000313" key="8">
    <source>
        <dbReference type="EMBL" id="QNO52866.1"/>
    </source>
</evidence>
<dbReference type="InterPro" id="IPR051449">
    <property type="entry name" value="ABC-2_transporter_component"/>
</dbReference>
<proteinExistence type="predicted"/>